<feature type="domain" description="CRAL-TRIO" evidence="4">
    <location>
        <begin position="167"/>
        <end position="327"/>
    </location>
</feature>
<sequence length="343" mass="38961">MSQLLSQPTNENAASEWTGSLNTTQGQSKYGYNYHHIDQRTENQCAHPPCMDAKPECQQNTSAGSNQRRKLSAPPLNLSLEHSEGSLLSEDALDTDDDTLDTGDDLDVDGMETPDEADSLEIYIHEETGLGAEAAAGEGAAKHRAEEKGDGRLWRSVVIGEQEHRIDMKCIQPYKRVISHGGYYAEKNAIIVFAACFLPDSDCDNYNYVMENLFLYVISTLELMVAEDYMIVYLNGATPRRRMPGFSWMKRCYQMIDRRLKKNLKMFIIVHPSWFIRTLLGLTRPFISSKFSSKIKYVHSLQELGEIIPMEYVHIPPIKTGCLHNREVVLSENLTFFFFSAHM</sequence>
<proteinExistence type="predicted"/>
<feature type="compositionally biased region" description="Acidic residues" evidence="3">
    <location>
        <begin position="91"/>
        <end position="110"/>
    </location>
</feature>
<evidence type="ECO:0000313" key="5">
    <source>
        <dbReference type="Ensembl" id="ENSCVAP00000020598.1"/>
    </source>
</evidence>
<dbReference type="GO" id="GO:0005737">
    <property type="term" value="C:cytoplasm"/>
    <property type="evidence" value="ECO:0007669"/>
    <property type="project" value="UniProtKB-SubCell"/>
</dbReference>
<protein>
    <recommendedName>
        <fullName evidence="4">CRAL-TRIO domain-containing protein</fullName>
    </recommendedName>
</protein>
<dbReference type="AlphaFoldDB" id="A0A3Q2DMA8"/>
<dbReference type="GO" id="GO:0006915">
    <property type="term" value="P:apoptotic process"/>
    <property type="evidence" value="ECO:0007669"/>
    <property type="project" value="TreeGrafter"/>
</dbReference>
<evidence type="ECO:0000256" key="2">
    <source>
        <dbReference type="ARBA" id="ARBA00022490"/>
    </source>
</evidence>
<accession>A0A3Q2DMA8</accession>
<dbReference type="InterPro" id="IPR036865">
    <property type="entry name" value="CRAL-TRIO_dom_sf"/>
</dbReference>
<dbReference type="PANTHER" id="PTHR12112">
    <property type="entry name" value="BNIP - RELATED"/>
    <property type="match status" value="1"/>
</dbReference>
<dbReference type="SMART" id="SM00516">
    <property type="entry name" value="SEC14"/>
    <property type="match status" value="1"/>
</dbReference>
<dbReference type="InterPro" id="IPR022181">
    <property type="entry name" value="Bcl2-/adenovirus-E1B"/>
</dbReference>
<keyword evidence="2" id="KW-0963">Cytoplasm</keyword>
<keyword evidence="6" id="KW-1185">Reference proteome</keyword>
<comment type="subcellular location">
    <subcellularLocation>
        <location evidence="1">Cytoplasm</location>
    </subcellularLocation>
</comment>
<dbReference type="OMA" id="FNKHGDS"/>
<dbReference type="CDD" id="cd00170">
    <property type="entry name" value="SEC14"/>
    <property type="match status" value="1"/>
</dbReference>
<dbReference type="SUPFAM" id="SSF52087">
    <property type="entry name" value="CRAL/TRIO domain"/>
    <property type="match status" value="1"/>
</dbReference>
<evidence type="ECO:0000259" key="4">
    <source>
        <dbReference type="PROSITE" id="PS50191"/>
    </source>
</evidence>
<dbReference type="Pfam" id="PF12496">
    <property type="entry name" value="BNIP2"/>
    <property type="match status" value="1"/>
</dbReference>
<dbReference type="STRING" id="28743.ENSCVAP00000020598"/>
<reference evidence="5" key="2">
    <citation type="submission" date="2025-09" db="UniProtKB">
        <authorList>
            <consortium name="Ensembl"/>
        </authorList>
    </citation>
    <scope>IDENTIFICATION</scope>
</reference>
<dbReference type="PANTHER" id="PTHR12112:SF9">
    <property type="entry name" value="CAYTAXIN"/>
    <property type="match status" value="1"/>
</dbReference>
<reference evidence="5" key="1">
    <citation type="submission" date="2025-08" db="UniProtKB">
        <authorList>
            <consortium name="Ensembl"/>
        </authorList>
    </citation>
    <scope>IDENTIFICATION</scope>
</reference>
<dbReference type="Gene3D" id="3.40.525.10">
    <property type="entry name" value="CRAL-TRIO lipid binding domain"/>
    <property type="match status" value="1"/>
</dbReference>
<dbReference type="InterPro" id="IPR001251">
    <property type="entry name" value="CRAL-TRIO_dom"/>
</dbReference>
<dbReference type="Proteomes" id="UP000265020">
    <property type="component" value="Unassembled WGS sequence"/>
</dbReference>
<dbReference type="Ensembl" id="ENSCVAT00000013960.1">
    <property type="protein sequence ID" value="ENSCVAP00000020598.1"/>
    <property type="gene ID" value="ENSCVAG00000002045.1"/>
</dbReference>
<dbReference type="FunFam" id="3.40.525.10:FF:000001">
    <property type="entry name" value="BCL2/adenovirus E1B protein-interacting protein 2"/>
    <property type="match status" value="1"/>
</dbReference>
<evidence type="ECO:0000256" key="3">
    <source>
        <dbReference type="SAM" id="MobiDB-lite"/>
    </source>
</evidence>
<feature type="region of interest" description="Disordered" evidence="3">
    <location>
        <begin position="87"/>
        <end position="110"/>
    </location>
</feature>
<organism evidence="5 6">
    <name type="scientific">Cyprinodon variegatus</name>
    <name type="common">Sheepshead minnow</name>
    <dbReference type="NCBI Taxonomy" id="28743"/>
    <lineage>
        <taxon>Eukaryota</taxon>
        <taxon>Metazoa</taxon>
        <taxon>Chordata</taxon>
        <taxon>Craniata</taxon>
        <taxon>Vertebrata</taxon>
        <taxon>Euteleostomi</taxon>
        <taxon>Actinopterygii</taxon>
        <taxon>Neopterygii</taxon>
        <taxon>Teleostei</taxon>
        <taxon>Neoteleostei</taxon>
        <taxon>Acanthomorphata</taxon>
        <taxon>Ovalentaria</taxon>
        <taxon>Atherinomorphae</taxon>
        <taxon>Cyprinodontiformes</taxon>
        <taxon>Cyprinodontidae</taxon>
        <taxon>Cyprinodon</taxon>
    </lineage>
</organism>
<feature type="region of interest" description="Disordered" evidence="3">
    <location>
        <begin position="1"/>
        <end position="23"/>
    </location>
</feature>
<name>A0A3Q2DMA8_CYPVA</name>
<evidence type="ECO:0000256" key="1">
    <source>
        <dbReference type="ARBA" id="ARBA00004496"/>
    </source>
</evidence>
<evidence type="ECO:0000313" key="6">
    <source>
        <dbReference type="Proteomes" id="UP000265020"/>
    </source>
</evidence>
<dbReference type="PROSITE" id="PS50191">
    <property type="entry name" value="CRAL_TRIO"/>
    <property type="match status" value="1"/>
</dbReference>
<dbReference type="GeneTree" id="ENSGT00940000154422"/>
<dbReference type="Pfam" id="PF13716">
    <property type="entry name" value="CRAL_TRIO_2"/>
    <property type="match status" value="1"/>
</dbReference>